<dbReference type="InterPro" id="IPR041389">
    <property type="entry name" value="Importin_rep_6"/>
</dbReference>
<evidence type="ECO:0000256" key="3">
    <source>
        <dbReference type="ARBA" id="ARBA00022448"/>
    </source>
</evidence>
<dbReference type="GO" id="GO:0006606">
    <property type="term" value="P:protein import into nucleus"/>
    <property type="evidence" value="ECO:0007669"/>
    <property type="project" value="InterPro"/>
</dbReference>
<reference evidence="10" key="1">
    <citation type="submission" date="2022-07" db="EMBL/GenBank/DDBJ databases">
        <title>Phylogenomic reconstructions and comparative analyses of Kickxellomycotina fungi.</title>
        <authorList>
            <person name="Reynolds N.K."/>
            <person name="Stajich J.E."/>
            <person name="Barry K."/>
            <person name="Grigoriev I.V."/>
            <person name="Crous P."/>
            <person name="Smith M.E."/>
        </authorList>
    </citation>
    <scope>NUCLEOTIDE SEQUENCE</scope>
    <source>
        <strain evidence="10">NBRC 100468</strain>
    </source>
</reference>
<dbReference type="GO" id="GO:0005737">
    <property type="term" value="C:cytoplasm"/>
    <property type="evidence" value="ECO:0007669"/>
    <property type="project" value="UniProtKB-SubCell"/>
</dbReference>
<evidence type="ECO:0000256" key="6">
    <source>
        <dbReference type="ARBA" id="ARBA00022927"/>
    </source>
</evidence>
<dbReference type="PROSITE" id="PS50166">
    <property type="entry name" value="IMPORTIN_B_NT"/>
    <property type="match status" value="1"/>
</dbReference>
<evidence type="ECO:0000313" key="10">
    <source>
        <dbReference type="EMBL" id="KAJ1912131.1"/>
    </source>
</evidence>
<dbReference type="AlphaFoldDB" id="A0A9W7ZN00"/>
<dbReference type="Pfam" id="PF18808">
    <property type="entry name" value="Importin_rep_4"/>
    <property type="match status" value="1"/>
</dbReference>
<keyword evidence="11" id="KW-1185">Reference proteome</keyword>
<comment type="caution">
    <text evidence="10">The sequence shown here is derived from an EMBL/GenBank/DDBJ whole genome shotgun (WGS) entry which is preliminary data.</text>
</comment>
<dbReference type="PANTHER" id="PTHR10527">
    <property type="entry name" value="IMPORTIN BETA"/>
    <property type="match status" value="1"/>
</dbReference>
<proteinExistence type="predicted"/>
<dbReference type="Pfam" id="PF25574">
    <property type="entry name" value="TPR_IMB1"/>
    <property type="match status" value="1"/>
</dbReference>
<keyword evidence="7" id="KW-0539">Nucleus</keyword>
<dbReference type="GO" id="GO:0005634">
    <property type="term" value="C:nucleus"/>
    <property type="evidence" value="ECO:0007669"/>
    <property type="project" value="UniProtKB-SubCell"/>
</dbReference>
<dbReference type="Pfam" id="PF18829">
    <property type="entry name" value="Importin_rep_6"/>
    <property type="match status" value="1"/>
</dbReference>
<protein>
    <submittedName>
        <fullName evidence="10">Importin subunit beta-3</fullName>
    </submittedName>
</protein>
<keyword evidence="3" id="KW-0813">Transport</keyword>
<dbReference type="EMBL" id="JANBPU010000375">
    <property type="protein sequence ID" value="KAJ1912131.1"/>
    <property type="molecule type" value="Genomic_DNA"/>
</dbReference>
<evidence type="ECO:0000256" key="8">
    <source>
        <dbReference type="SAM" id="Coils"/>
    </source>
</evidence>
<feature type="domain" description="Importin N-terminal" evidence="9">
    <location>
        <begin position="39"/>
        <end position="126"/>
    </location>
</feature>
<keyword evidence="6" id="KW-0653">Protein transport</keyword>
<evidence type="ECO:0000256" key="7">
    <source>
        <dbReference type="ARBA" id="ARBA00023242"/>
    </source>
</evidence>
<keyword evidence="4" id="KW-0963">Cytoplasm</keyword>
<dbReference type="Proteomes" id="UP001150538">
    <property type="component" value="Unassembled WGS sequence"/>
</dbReference>
<dbReference type="Pfam" id="PF13513">
    <property type="entry name" value="HEAT_EZ"/>
    <property type="match status" value="1"/>
</dbReference>
<evidence type="ECO:0000313" key="11">
    <source>
        <dbReference type="Proteomes" id="UP001150538"/>
    </source>
</evidence>
<evidence type="ECO:0000256" key="1">
    <source>
        <dbReference type="ARBA" id="ARBA00004123"/>
    </source>
</evidence>
<dbReference type="Gene3D" id="1.25.10.10">
    <property type="entry name" value="Leucine-rich Repeat Variant"/>
    <property type="match status" value="1"/>
</dbReference>
<feature type="coiled-coil region" evidence="8">
    <location>
        <begin position="14"/>
        <end position="41"/>
    </location>
</feature>
<evidence type="ECO:0000256" key="2">
    <source>
        <dbReference type="ARBA" id="ARBA00004496"/>
    </source>
</evidence>
<evidence type="ECO:0000256" key="4">
    <source>
        <dbReference type="ARBA" id="ARBA00022490"/>
    </source>
</evidence>
<dbReference type="InterPro" id="IPR016024">
    <property type="entry name" value="ARM-type_fold"/>
</dbReference>
<dbReference type="OrthoDB" id="543373at2759"/>
<organism evidence="10 11">
    <name type="scientific">Mycoemilia scoparia</name>
    <dbReference type="NCBI Taxonomy" id="417184"/>
    <lineage>
        <taxon>Eukaryota</taxon>
        <taxon>Fungi</taxon>
        <taxon>Fungi incertae sedis</taxon>
        <taxon>Zoopagomycota</taxon>
        <taxon>Kickxellomycotina</taxon>
        <taxon>Kickxellomycetes</taxon>
        <taxon>Kickxellales</taxon>
        <taxon>Kickxellaceae</taxon>
        <taxon>Mycoemilia</taxon>
    </lineage>
</organism>
<dbReference type="InterPro" id="IPR057672">
    <property type="entry name" value="TPR_IPO4/5"/>
</dbReference>
<sequence length="1175" mass="129421">MSSQNGSSSSSGSMAQTAEMLQRLMNDLTSANNEARSQAEAHLNHDWVLTQPNSLISGLSYLISNSQDSTIRAFACVLLRRIAFRPAIPMGKSSAAEPASDQIVWQAISEQTRQTTKQDLLNALLNSTPEPATLHKICDTISEIASPANFGSSEEAGAAWPELPAVLSNCAQSANPQLRVAAFKVFANVPSLLMTNQQQHSIEQIVVAFNGAFQDNSSDVRLASLQAAVHFLLSVSNNSSSNAVPAQPAQMVPHMLTVLKLLLQEKNETGLIDAISSLTELAEDYPKYFRGVLPALVEFCTLVAKSRNELEDSTRQASLELLVTLAEVAPGMVRKYPEFCESTIPVALQMLSEIGDDDDEEEDQDWYNTDSLEVDDNEENYVFGEQTMDRLACSLGGKQVLAVSFKYIPQMLSSPSNTAKNQWKQKHAALMAISAIGEGCYKIMVKELKPILEMILPFFKDPHPRVRWAVCNAVGQLSTDFSPIIQKLYHDQILSCLIPAMDEADFPRVQSHAAAAMVNFSEDIPKSIIEPYLNDLFERLLKLLNSSKRYVQEQAITTIATVADSAQDKFEQYYSRIMPLLLNVLENATQKEHRLLRGKTLECATFVALAVGRKTFSADVDQFVRLMQNIQQSVTEPDDPQASYLLAGWARLCKILEEDFIPLMPVVMPPLLQSASLQPDFAILDADEDPEAQYSAEDGWEFANVGGQQIGLKTSILEEKCTAVEMLICYARELPSGFIPYANQVLDIALPLFKFYFHEGVRSAATISIPAIMSAMKKAIDPSNQQQVAELQQAWNRSFQKFVDAIKTEADEAFTMQLLNSLAEAIEAVGQGCLNGDQMTDVTETLVALLTKYIQRIKERHDLRGSNGGQLEDEDDEEALVEDEAIEGATIDEIGRCLHAIFKTQGTNYLPYFENQLLEIAMTFLTDQSYINNPKEASSMGKQWAICVFDDLIEFTGPASSVYAPKFFNIMIQSIIDPASSDIRQAAAYGVGVAAQFGGDSYAEAVAAAIPNLKALMTLGDARSEENVYPTENAISAITKILKFNSSKVNDPHQLLADWFFALPIANDEDEAPMTYSYFVELLENNAQMILGLKPTGSNASQFDLGNGISPALAQCVSALTQVLVTDILPTDLSNQLVNVLKKLMSSDVSEAQQAVLWQNIPVENQKILKLKGFF</sequence>
<dbReference type="SUPFAM" id="SSF48371">
    <property type="entry name" value="ARM repeat"/>
    <property type="match status" value="1"/>
</dbReference>
<dbReference type="Pfam" id="PF25780">
    <property type="entry name" value="TPR_IPO5"/>
    <property type="match status" value="1"/>
</dbReference>
<dbReference type="InterPro" id="IPR011989">
    <property type="entry name" value="ARM-like"/>
</dbReference>
<dbReference type="InterPro" id="IPR058584">
    <property type="entry name" value="IMB1_TNPO1-like_TPR"/>
</dbReference>
<dbReference type="InterPro" id="IPR001494">
    <property type="entry name" value="Importin-beta_N"/>
</dbReference>
<keyword evidence="5" id="KW-0677">Repeat</keyword>
<accession>A0A9W7ZN00</accession>
<dbReference type="InterPro" id="IPR040122">
    <property type="entry name" value="Importin_beta"/>
</dbReference>
<evidence type="ECO:0000259" key="9">
    <source>
        <dbReference type="PROSITE" id="PS50166"/>
    </source>
</evidence>
<keyword evidence="8" id="KW-0175">Coiled coil</keyword>
<dbReference type="InterPro" id="IPR041653">
    <property type="entry name" value="Importin_rep_4"/>
</dbReference>
<comment type="subcellular location">
    <subcellularLocation>
        <location evidence="2">Cytoplasm</location>
    </subcellularLocation>
    <subcellularLocation>
        <location evidence="1">Nucleus</location>
    </subcellularLocation>
</comment>
<gene>
    <name evidence="10" type="primary">PSE1</name>
    <name evidence="10" type="ORF">H4219_005713</name>
</gene>
<evidence type="ECO:0000256" key="5">
    <source>
        <dbReference type="ARBA" id="ARBA00022737"/>
    </source>
</evidence>
<dbReference type="GO" id="GO:0031267">
    <property type="term" value="F:small GTPase binding"/>
    <property type="evidence" value="ECO:0007669"/>
    <property type="project" value="InterPro"/>
</dbReference>
<name>A0A9W7ZN00_9FUNG</name>